<evidence type="ECO:0000256" key="1">
    <source>
        <dbReference type="SAM" id="MobiDB-lite"/>
    </source>
</evidence>
<protein>
    <submittedName>
        <fullName evidence="2">52k</fullName>
    </submittedName>
</protein>
<dbReference type="Proteomes" id="UP000141842">
    <property type="component" value="Segment"/>
</dbReference>
<evidence type="ECO:0000313" key="3">
    <source>
        <dbReference type="Proteomes" id="UP000141842"/>
    </source>
</evidence>
<dbReference type="KEGG" id="vg:7778912"/>
<keyword evidence="3" id="KW-1185">Reference proteome</keyword>
<organism evidence="2 3">
    <name type="scientific">Murine adenovirus 3</name>
    <dbReference type="NCBI Taxonomy" id="573199"/>
    <lineage>
        <taxon>Viruses</taxon>
        <taxon>Varidnaviria</taxon>
        <taxon>Bamfordvirae</taxon>
        <taxon>Preplasmiviricota</taxon>
        <taxon>Polisuviricotina</taxon>
        <taxon>Pharingeaviricetes</taxon>
        <taxon>Rowavirales</taxon>
        <taxon>Adenoviridae</taxon>
        <taxon>Mastadenovirus</taxon>
        <taxon>Mastadenovirus cordis</taxon>
        <taxon>Murine mastadenovirus C</taxon>
    </lineage>
</organism>
<dbReference type="InterPro" id="IPR004292">
    <property type="entry name" value="L1-like"/>
</dbReference>
<accession>C3SAU0</accession>
<sequence>MHPVLRQMLPSKTSVPSPPPDAAWMPPEGEGIARQLPTTAAEGGRDPVSCHPRVQLQQDMAESFVAPQNVLREDHSRGKGEPEGVKHLRFDAGSHLQLDPSTVLSGKDFEASEGYLAAGPALSKGHAHVRAADVLTAYEQTVRQEQNFQQAFNNAIRTLLAREETTWGLMHLWDFAQALQRGPENGALRAQLFLIAQHCRDEGVFRESILTLGASESRWLVDLINLLQSIVVQERRLTLEDKVAAINYAVLSLGKHYARKIFQTAFVPVDKELKITTFYMRMVKKVLVLAQELGVYRNARLQRVISNQRKREISDQELMQQLRWALTDRSNSEMPLALPSGDSDEEEEQSREWASEFDF</sequence>
<dbReference type="EMBL" id="EU835513">
    <property type="protein sequence ID" value="ACJ14510.1"/>
    <property type="molecule type" value="Genomic_DNA"/>
</dbReference>
<feature type="region of interest" description="Disordered" evidence="1">
    <location>
        <begin position="332"/>
        <end position="359"/>
    </location>
</feature>
<reference evidence="2 3" key="1">
    <citation type="journal article" date="2009" name="J. Virol.">
        <title>A novel cardiotropic murine adenovirus representing a distinct species of mastadenoviruses.</title>
        <authorList>
            <person name="Klempa B."/>
            <person name="Kruger D.H."/>
            <person name="Auste B."/>
            <person name="Stanko M."/>
            <person name="Krawczyk A."/>
            <person name="Nickel K.F."/>
            <person name="Uberla K."/>
            <person name="Stang A."/>
        </authorList>
    </citation>
    <scope>NUCLEOTIDE SEQUENCE [LARGE SCALE GENOMIC DNA]</scope>
</reference>
<dbReference type="OrthoDB" id="5538at10239"/>
<dbReference type="GeneID" id="7778912"/>
<proteinExistence type="predicted"/>
<dbReference type="RefSeq" id="YP_002822209.1">
    <property type="nucleotide sequence ID" value="NC_012584.1"/>
</dbReference>
<feature type="region of interest" description="Disordered" evidence="1">
    <location>
        <begin position="1"/>
        <end position="26"/>
    </location>
</feature>
<evidence type="ECO:0000313" key="2">
    <source>
        <dbReference type="EMBL" id="ACJ14510.1"/>
    </source>
</evidence>
<feature type="compositionally biased region" description="Basic and acidic residues" evidence="1">
    <location>
        <begin position="350"/>
        <end position="359"/>
    </location>
</feature>
<name>C3SAU0_9ADEN</name>
<dbReference type="Pfam" id="PF03052">
    <property type="entry name" value="Adeno_52K"/>
    <property type="match status" value="1"/>
</dbReference>